<proteinExistence type="predicted"/>
<dbReference type="EMBL" id="RXIC02000021">
    <property type="protein sequence ID" value="KAB1217752.1"/>
    <property type="molecule type" value="Genomic_DNA"/>
</dbReference>
<feature type="region of interest" description="Disordered" evidence="1">
    <location>
        <begin position="25"/>
        <end position="44"/>
    </location>
</feature>
<gene>
    <name evidence="3" type="ORF">CJ030_MR3G014838</name>
</gene>
<reference evidence="3 4" key="1">
    <citation type="journal article" date="2019" name="Plant Biotechnol. J.">
        <title>The red bayberry genome and genetic basis of sex determination.</title>
        <authorList>
            <person name="Jia H.M."/>
            <person name="Jia H.J."/>
            <person name="Cai Q.L."/>
            <person name="Wang Y."/>
            <person name="Zhao H.B."/>
            <person name="Yang W.F."/>
            <person name="Wang G.Y."/>
            <person name="Li Y.H."/>
            <person name="Zhan D.L."/>
            <person name="Shen Y.T."/>
            <person name="Niu Q.F."/>
            <person name="Chang L."/>
            <person name="Qiu J."/>
            <person name="Zhao L."/>
            <person name="Xie H.B."/>
            <person name="Fu W.Y."/>
            <person name="Jin J."/>
            <person name="Li X.W."/>
            <person name="Jiao Y."/>
            <person name="Zhou C.C."/>
            <person name="Tu T."/>
            <person name="Chai C.Y."/>
            <person name="Gao J.L."/>
            <person name="Fan L.J."/>
            <person name="van de Weg E."/>
            <person name="Wang J.Y."/>
            <person name="Gao Z.S."/>
        </authorList>
    </citation>
    <scope>NUCLEOTIDE SEQUENCE [LARGE SCALE GENOMIC DNA]</scope>
    <source>
        <tissue evidence="3">Leaves</tissue>
    </source>
</reference>
<evidence type="ECO:0008006" key="5">
    <source>
        <dbReference type="Google" id="ProtNLM"/>
    </source>
</evidence>
<feature type="chain" id="PRO_5025441216" description="S-protein homolog" evidence="2">
    <location>
        <begin position="20"/>
        <end position="125"/>
    </location>
</feature>
<protein>
    <recommendedName>
        <fullName evidence="5">S-protein homolog</fullName>
    </recommendedName>
</protein>
<keyword evidence="4" id="KW-1185">Reference proteome</keyword>
<feature type="signal peptide" evidence="2">
    <location>
        <begin position="1"/>
        <end position="19"/>
    </location>
</feature>
<evidence type="ECO:0000313" key="4">
    <source>
        <dbReference type="Proteomes" id="UP000516437"/>
    </source>
</evidence>
<organism evidence="3 4">
    <name type="scientific">Morella rubra</name>
    <name type="common">Chinese bayberry</name>
    <dbReference type="NCBI Taxonomy" id="262757"/>
    <lineage>
        <taxon>Eukaryota</taxon>
        <taxon>Viridiplantae</taxon>
        <taxon>Streptophyta</taxon>
        <taxon>Embryophyta</taxon>
        <taxon>Tracheophyta</taxon>
        <taxon>Spermatophyta</taxon>
        <taxon>Magnoliopsida</taxon>
        <taxon>eudicotyledons</taxon>
        <taxon>Gunneridae</taxon>
        <taxon>Pentapetalae</taxon>
        <taxon>rosids</taxon>
        <taxon>fabids</taxon>
        <taxon>Fagales</taxon>
        <taxon>Myricaceae</taxon>
        <taxon>Morella</taxon>
    </lineage>
</organism>
<dbReference type="Proteomes" id="UP000516437">
    <property type="component" value="Chromosome 3"/>
</dbReference>
<dbReference type="AlphaFoldDB" id="A0A6A1VXQ3"/>
<sequence length="125" mass="13991">MSPMRQYFVYYVLIVLVAALPLGNSTGNSPSPTSSDPEMETPPLQVPHGTYYVQEHHWSIEVDGKGPSFECYLQSTKGHSTFEPLPAPMLFIPNYCGDKQCVWKAEEDGIGLLNKNSGKYEQVYD</sequence>
<evidence type="ECO:0000256" key="1">
    <source>
        <dbReference type="SAM" id="MobiDB-lite"/>
    </source>
</evidence>
<keyword evidence="2" id="KW-0732">Signal</keyword>
<comment type="caution">
    <text evidence="3">The sequence shown here is derived from an EMBL/GenBank/DDBJ whole genome shotgun (WGS) entry which is preliminary data.</text>
</comment>
<feature type="compositionally biased region" description="Low complexity" evidence="1">
    <location>
        <begin position="25"/>
        <end position="35"/>
    </location>
</feature>
<evidence type="ECO:0000256" key="2">
    <source>
        <dbReference type="SAM" id="SignalP"/>
    </source>
</evidence>
<accession>A0A6A1VXQ3</accession>
<name>A0A6A1VXQ3_9ROSI</name>
<evidence type="ECO:0000313" key="3">
    <source>
        <dbReference type="EMBL" id="KAB1217752.1"/>
    </source>
</evidence>